<accession>A0A1S2PEX0</accession>
<dbReference type="PANTHER" id="PTHR42811">
    <property type="entry name" value="SERINE ACETYLTRANSFERASE"/>
    <property type="match status" value="1"/>
</dbReference>
<dbReference type="Pfam" id="PF00132">
    <property type="entry name" value="Hexapep"/>
    <property type="match status" value="1"/>
</dbReference>
<evidence type="ECO:0000256" key="1">
    <source>
        <dbReference type="ARBA" id="ARBA00013266"/>
    </source>
</evidence>
<organism evidence="7 8">
    <name type="scientific">Streptomyces monashensis</name>
    <dbReference type="NCBI Taxonomy" id="1678012"/>
    <lineage>
        <taxon>Bacteria</taxon>
        <taxon>Bacillati</taxon>
        <taxon>Actinomycetota</taxon>
        <taxon>Actinomycetes</taxon>
        <taxon>Kitasatosporales</taxon>
        <taxon>Streptomycetaceae</taxon>
        <taxon>Streptomyces</taxon>
    </lineage>
</organism>
<dbReference type="Gene3D" id="2.160.10.10">
    <property type="entry name" value="Hexapeptide repeat proteins"/>
    <property type="match status" value="1"/>
</dbReference>
<evidence type="ECO:0000256" key="6">
    <source>
        <dbReference type="SAM" id="MobiDB-lite"/>
    </source>
</evidence>
<dbReference type="Proteomes" id="UP000179642">
    <property type="component" value="Unassembled WGS sequence"/>
</dbReference>
<dbReference type="InterPro" id="IPR011004">
    <property type="entry name" value="Trimer_LpxA-like_sf"/>
</dbReference>
<dbReference type="EC" id="2.3.1.30" evidence="1 5"/>
<evidence type="ECO:0000313" key="7">
    <source>
        <dbReference type="EMBL" id="OIJ92341.1"/>
    </source>
</evidence>
<keyword evidence="8" id="KW-1185">Reference proteome</keyword>
<dbReference type="SUPFAM" id="SSF51161">
    <property type="entry name" value="Trimeric LpxA-like enzymes"/>
    <property type="match status" value="1"/>
</dbReference>
<dbReference type="OrthoDB" id="9801456at2"/>
<keyword evidence="3" id="KW-0198">Cysteine biosynthesis</keyword>
<proteinExistence type="inferred from homology"/>
<keyword evidence="5 7" id="KW-0808">Transferase</keyword>
<dbReference type="Gene3D" id="1.10.3130.10">
    <property type="entry name" value="serine acetyltransferase, domain 1"/>
    <property type="match status" value="1"/>
</dbReference>
<reference evidence="7 8" key="1">
    <citation type="submission" date="2016-10" db="EMBL/GenBank/DDBJ databases">
        <title>Genome sequence of Streptomyces sp. MUSC 1.</title>
        <authorList>
            <person name="Lee L.-H."/>
            <person name="Ser H.-L."/>
            <person name="Law J.W.-F."/>
        </authorList>
    </citation>
    <scope>NUCLEOTIDE SEQUENCE [LARGE SCALE GENOMIC DNA]</scope>
    <source>
        <strain evidence="7 8">MUSC 1</strain>
    </source>
</reference>
<dbReference type="RefSeq" id="WP_071385734.1">
    <property type="nucleotide sequence ID" value="NZ_MLYO01000081.1"/>
</dbReference>
<feature type="compositionally biased region" description="Low complexity" evidence="6">
    <location>
        <begin position="181"/>
        <end position="192"/>
    </location>
</feature>
<evidence type="ECO:0000256" key="5">
    <source>
        <dbReference type="PIRNR" id="PIRNR000441"/>
    </source>
</evidence>
<comment type="similarity">
    <text evidence="5">Belongs to the transferase hexapeptide repeat family.</text>
</comment>
<dbReference type="EMBL" id="MLYO01000081">
    <property type="protein sequence ID" value="OIJ92341.1"/>
    <property type="molecule type" value="Genomic_DNA"/>
</dbReference>
<dbReference type="GO" id="GO:0005737">
    <property type="term" value="C:cytoplasm"/>
    <property type="evidence" value="ECO:0007669"/>
    <property type="project" value="InterPro"/>
</dbReference>
<keyword evidence="5" id="KW-0012">Acyltransferase</keyword>
<dbReference type="GO" id="GO:0009001">
    <property type="term" value="F:serine O-acetyltransferase activity"/>
    <property type="evidence" value="ECO:0007669"/>
    <property type="project" value="UniProtKB-EC"/>
</dbReference>
<evidence type="ECO:0000256" key="2">
    <source>
        <dbReference type="ARBA" id="ARBA00018522"/>
    </source>
</evidence>
<dbReference type="InterPro" id="IPR005881">
    <property type="entry name" value="Ser_O-AcTrfase"/>
</dbReference>
<name>A0A1S2PEX0_9ACTN</name>
<protein>
    <recommendedName>
        <fullName evidence="2 5">Serine acetyltransferase</fullName>
        <ecNumber evidence="1 5">2.3.1.30</ecNumber>
    </recommendedName>
</protein>
<dbReference type="InterPro" id="IPR042122">
    <property type="entry name" value="Ser_AcTrfase_N_sf"/>
</dbReference>
<dbReference type="PIRSF" id="PIRSF000441">
    <property type="entry name" value="CysE"/>
    <property type="match status" value="1"/>
</dbReference>
<comment type="catalytic activity">
    <reaction evidence="4 5">
        <text>L-serine + acetyl-CoA = O-acetyl-L-serine + CoA</text>
        <dbReference type="Rhea" id="RHEA:24560"/>
        <dbReference type="ChEBI" id="CHEBI:33384"/>
        <dbReference type="ChEBI" id="CHEBI:57287"/>
        <dbReference type="ChEBI" id="CHEBI:57288"/>
        <dbReference type="ChEBI" id="CHEBI:58340"/>
        <dbReference type="EC" id="2.3.1.30"/>
    </reaction>
</comment>
<sequence>MSGARRLRRTWRRLRADLRVVAERDPAVRGLGEAVLAPYLPALWLHRLAHPLHLRGHRVAARALSLLGRALSGGCDIHPGARIGRGLFIDHAAAVVIGEDAVLGADVTLFHQVTIGAVGWWRDRHRRRGERRHPTLGDGVVVGVGASVLGPVHIGDGAFIGAHCLVARDVPAGGRVAAPPAAVVAGTASPTTSRTEMHRREPA</sequence>
<dbReference type="GO" id="GO:0006535">
    <property type="term" value="P:cysteine biosynthetic process from serine"/>
    <property type="evidence" value="ECO:0007669"/>
    <property type="project" value="InterPro"/>
</dbReference>
<dbReference type="InterPro" id="IPR001451">
    <property type="entry name" value="Hexapep"/>
</dbReference>
<evidence type="ECO:0000256" key="3">
    <source>
        <dbReference type="ARBA" id="ARBA00023192"/>
    </source>
</evidence>
<comment type="caution">
    <text evidence="7">The sequence shown here is derived from an EMBL/GenBank/DDBJ whole genome shotgun (WGS) entry which is preliminary data.</text>
</comment>
<dbReference type="AlphaFoldDB" id="A0A1S2PEX0"/>
<gene>
    <name evidence="7" type="ORF">BIV23_39040</name>
</gene>
<evidence type="ECO:0000313" key="8">
    <source>
        <dbReference type="Proteomes" id="UP000179642"/>
    </source>
</evidence>
<keyword evidence="3" id="KW-0028">Amino-acid biosynthesis</keyword>
<feature type="region of interest" description="Disordered" evidence="6">
    <location>
        <begin position="181"/>
        <end position="203"/>
    </location>
</feature>
<evidence type="ECO:0000256" key="4">
    <source>
        <dbReference type="ARBA" id="ARBA00049486"/>
    </source>
</evidence>